<gene>
    <name evidence="7" type="ORF">SAMN05421767_10657</name>
</gene>
<evidence type="ECO:0000313" key="8">
    <source>
        <dbReference type="Proteomes" id="UP000198556"/>
    </source>
</evidence>
<dbReference type="InterPro" id="IPR044068">
    <property type="entry name" value="CB"/>
</dbReference>
<name>A0A1H9IQI7_9LACT</name>
<protein>
    <submittedName>
        <fullName evidence="7">Site-specific recombinase XerD</fullName>
    </submittedName>
</protein>
<dbReference type="Gene3D" id="1.10.443.10">
    <property type="entry name" value="Intergrase catalytic core"/>
    <property type="match status" value="1"/>
</dbReference>
<dbReference type="InterPro" id="IPR050090">
    <property type="entry name" value="Tyrosine_recombinase_XerCD"/>
</dbReference>
<dbReference type="PANTHER" id="PTHR30349:SF64">
    <property type="entry name" value="PROPHAGE INTEGRASE INTD-RELATED"/>
    <property type="match status" value="1"/>
</dbReference>
<dbReference type="InterPro" id="IPR002104">
    <property type="entry name" value="Integrase_catalytic"/>
</dbReference>
<dbReference type="AlphaFoldDB" id="A0A1H9IQI7"/>
<reference evidence="7 8" key="1">
    <citation type="submission" date="2016-10" db="EMBL/GenBank/DDBJ databases">
        <authorList>
            <person name="de Groot N.N."/>
        </authorList>
    </citation>
    <scope>NUCLEOTIDE SEQUENCE [LARGE SCALE GENOMIC DNA]</scope>
    <source>
        <strain evidence="7 8">DSM 15827</strain>
    </source>
</reference>
<feature type="domain" description="Tyr recombinase" evidence="5">
    <location>
        <begin position="177"/>
        <end position="364"/>
    </location>
</feature>
<dbReference type="InterPro" id="IPR010998">
    <property type="entry name" value="Integrase_recombinase_N"/>
</dbReference>
<keyword evidence="3" id="KW-0233">DNA recombination</keyword>
<evidence type="ECO:0000259" key="5">
    <source>
        <dbReference type="PROSITE" id="PS51898"/>
    </source>
</evidence>
<dbReference type="InterPro" id="IPR011010">
    <property type="entry name" value="DNA_brk_join_enz"/>
</dbReference>
<feature type="domain" description="Core-binding (CB)" evidence="6">
    <location>
        <begin position="72"/>
        <end position="152"/>
    </location>
</feature>
<dbReference type="CDD" id="cd01189">
    <property type="entry name" value="INT_ICEBs1_C_like"/>
    <property type="match status" value="1"/>
</dbReference>
<sequence length="371" mass="43134">MPILPYTKGMVNMPYVHKRGKTWSYRVYYDTDDGKRKYVSKSGFKNKRSAKEAGELKKEELKYLDPKNQHDMLLADYMVRWMELYKVGKVSIKTIKSIETVINYVRKNYNLKLQDITNDNYQQFLNTLAKERSYATVKKYYMHTKAAITHAYVCEVIKRNPTITAIVTGNESKKMDTTNKYLHPAEYDSLEKALLDGICSEYQSRYVLLLAMKTGMRVGECLGLQWKYVDFDNNTVRVEHGFDYHHAHDFTDGKTKNAKRTIPVPEDLLELLNDLIVPGTHSNNRVFRNLSHNAILHCLQKACKRAKINRRIGIHALRHTYASILFNEGIKIAKISKLLGHADISITLQIYTHLLELETDDLDDQIRDIFK</sequence>
<dbReference type="Gene3D" id="1.10.150.130">
    <property type="match status" value="1"/>
</dbReference>
<dbReference type="GO" id="GO:0003677">
    <property type="term" value="F:DNA binding"/>
    <property type="evidence" value="ECO:0007669"/>
    <property type="project" value="UniProtKB-UniRule"/>
</dbReference>
<dbReference type="SUPFAM" id="SSF56349">
    <property type="entry name" value="DNA breaking-rejoining enzymes"/>
    <property type="match status" value="1"/>
</dbReference>
<dbReference type="InterPro" id="IPR013762">
    <property type="entry name" value="Integrase-like_cat_sf"/>
</dbReference>
<organism evidence="7 8">
    <name type="scientific">Granulicatella balaenopterae</name>
    <dbReference type="NCBI Taxonomy" id="137733"/>
    <lineage>
        <taxon>Bacteria</taxon>
        <taxon>Bacillati</taxon>
        <taxon>Bacillota</taxon>
        <taxon>Bacilli</taxon>
        <taxon>Lactobacillales</taxon>
        <taxon>Carnobacteriaceae</taxon>
        <taxon>Granulicatella</taxon>
    </lineage>
</organism>
<evidence type="ECO:0000256" key="1">
    <source>
        <dbReference type="ARBA" id="ARBA00008857"/>
    </source>
</evidence>
<dbReference type="PROSITE" id="PS51898">
    <property type="entry name" value="TYR_RECOMBINASE"/>
    <property type="match status" value="1"/>
</dbReference>
<keyword evidence="2 4" id="KW-0238">DNA-binding</keyword>
<evidence type="ECO:0000256" key="4">
    <source>
        <dbReference type="PROSITE-ProRule" id="PRU01248"/>
    </source>
</evidence>
<dbReference type="PANTHER" id="PTHR30349">
    <property type="entry name" value="PHAGE INTEGRASE-RELATED"/>
    <property type="match status" value="1"/>
</dbReference>
<dbReference type="GO" id="GO:0006310">
    <property type="term" value="P:DNA recombination"/>
    <property type="evidence" value="ECO:0007669"/>
    <property type="project" value="UniProtKB-KW"/>
</dbReference>
<dbReference type="Pfam" id="PF14657">
    <property type="entry name" value="Arm-DNA-bind_4"/>
    <property type="match status" value="1"/>
</dbReference>
<evidence type="ECO:0000256" key="3">
    <source>
        <dbReference type="ARBA" id="ARBA00023172"/>
    </source>
</evidence>
<dbReference type="InterPro" id="IPR028259">
    <property type="entry name" value="AP2-like_int_N"/>
</dbReference>
<dbReference type="STRING" id="137733.SAMN05421767_10657"/>
<dbReference type="EMBL" id="FOGF01000006">
    <property type="protein sequence ID" value="SEQ76777.1"/>
    <property type="molecule type" value="Genomic_DNA"/>
</dbReference>
<dbReference type="GO" id="GO:0015074">
    <property type="term" value="P:DNA integration"/>
    <property type="evidence" value="ECO:0007669"/>
    <property type="project" value="InterPro"/>
</dbReference>
<proteinExistence type="inferred from homology"/>
<evidence type="ECO:0000256" key="2">
    <source>
        <dbReference type="ARBA" id="ARBA00023125"/>
    </source>
</evidence>
<dbReference type="Proteomes" id="UP000198556">
    <property type="component" value="Unassembled WGS sequence"/>
</dbReference>
<comment type="similarity">
    <text evidence="1">Belongs to the 'phage' integrase family.</text>
</comment>
<keyword evidence="8" id="KW-1185">Reference proteome</keyword>
<dbReference type="PROSITE" id="PS51900">
    <property type="entry name" value="CB"/>
    <property type="match status" value="1"/>
</dbReference>
<dbReference type="Pfam" id="PF00589">
    <property type="entry name" value="Phage_integrase"/>
    <property type="match status" value="1"/>
</dbReference>
<accession>A0A1H9IQI7</accession>
<evidence type="ECO:0000313" key="7">
    <source>
        <dbReference type="EMBL" id="SEQ76777.1"/>
    </source>
</evidence>
<evidence type="ECO:0000259" key="6">
    <source>
        <dbReference type="PROSITE" id="PS51900"/>
    </source>
</evidence>